<gene>
    <name evidence="1" type="ORF">TKK_012924</name>
</gene>
<keyword evidence="2" id="KW-1185">Reference proteome</keyword>
<reference evidence="1 2" key="1">
    <citation type="journal article" date="2024" name="bioRxiv">
        <title>A reference genome for Trichogramma kaykai: A tiny desert-dwelling parasitoid wasp with competing sex-ratio distorters.</title>
        <authorList>
            <person name="Culotta J."/>
            <person name="Lindsey A.R."/>
        </authorList>
    </citation>
    <scope>NUCLEOTIDE SEQUENCE [LARGE SCALE GENOMIC DNA]</scope>
    <source>
        <strain evidence="1 2">KSX58</strain>
    </source>
</reference>
<dbReference type="SUPFAM" id="SSF54001">
    <property type="entry name" value="Cysteine proteinases"/>
    <property type="match status" value="1"/>
</dbReference>
<dbReference type="AlphaFoldDB" id="A0ABD2WIE2"/>
<name>A0ABD2WIE2_9HYME</name>
<dbReference type="Gene3D" id="3.90.70.10">
    <property type="entry name" value="Cysteine proteinases"/>
    <property type="match status" value="1"/>
</dbReference>
<evidence type="ECO:0000313" key="2">
    <source>
        <dbReference type="Proteomes" id="UP001627154"/>
    </source>
</evidence>
<dbReference type="EMBL" id="JBJJXI010000103">
    <property type="protein sequence ID" value="KAL3392612.1"/>
    <property type="molecule type" value="Genomic_DNA"/>
</dbReference>
<organism evidence="1 2">
    <name type="scientific">Trichogramma kaykai</name>
    <dbReference type="NCBI Taxonomy" id="54128"/>
    <lineage>
        <taxon>Eukaryota</taxon>
        <taxon>Metazoa</taxon>
        <taxon>Ecdysozoa</taxon>
        <taxon>Arthropoda</taxon>
        <taxon>Hexapoda</taxon>
        <taxon>Insecta</taxon>
        <taxon>Pterygota</taxon>
        <taxon>Neoptera</taxon>
        <taxon>Endopterygota</taxon>
        <taxon>Hymenoptera</taxon>
        <taxon>Apocrita</taxon>
        <taxon>Proctotrupomorpha</taxon>
        <taxon>Chalcidoidea</taxon>
        <taxon>Trichogrammatidae</taxon>
        <taxon>Trichogramma</taxon>
    </lineage>
</organism>
<evidence type="ECO:0008006" key="3">
    <source>
        <dbReference type="Google" id="ProtNLM"/>
    </source>
</evidence>
<proteinExistence type="predicted"/>
<protein>
    <recommendedName>
        <fullName evidence="3">USP domain-containing protein</fullName>
    </recommendedName>
</protein>
<dbReference type="Proteomes" id="UP001627154">
    <property type="component" value="Unassembled WGS sequence"/>
</dbReference>
<evidence type="ECO:0000313" key="1">
    <source>
        <dbReference type="EMBL" id="KAL3392612.1"/>
    </source>
</evidence>
<dbReference type="InterPro" id="IPR038765">
    <property type="entry name" value="Papain-like_cys_pep_sf"/>
</dbReference>
<comment type="caution">
    <text evidence="1">The sequence shown here is derived from an EMBL/GenBank/DDBJ whole genome shotgun (WGS) entry which is preliminary data.</text>
</comment>
<accession>A0ABD2WIE2</accession>
<sequence length="945" mass="110011">MAPPIDHEYRFNVLKDYVFDLFNDCGDLCSDSHNLWDVISEKLNIQKKNLYLYVKQDRGLQGDLGIKTKLMIHRRNLKGKHGSSTSNTEIEESKDELSENEDEMNFEIFNNQFIDDSIVIGKDIENREEDRINVVTNIRRVMNDIQFKSAVRFLGWFPSFKIFYWSPYQIFHLKTKRFEFLDMHVLENIVHPFEAFGRIIDDIKVILITAVDSNINYSLAQVITNDTDWDMDLFFSEWIRSGAIINHLFCPCKLGIIFSAIRNTNSHMTVTNYLNRCFEFYKSDETNKNNYQKRLPKGIVQIKIVDLIKYIKHLKCFDRDGVRNFYIYCFIHLSTITSTTEFKIFLKKVLILMQSEYENGEVKSLKTEFLTLFNSNYSNVNLNVDYSEDMENLISEMNRNKNVTDYFEAYSKQILEKCNNTGDIIDDLNCYYNQKFVPYTIKILSCFPVWCSFLYKSANPITNEKASSSTFFIFNTPTRVDEFIKQHILSLSQEKMISPPSTSPIEDSYIDNKDVYFHENWFAQGEDDFCVISNNLNVKNNNDLPNDCVSNEHKTDFTEIKLNFSSNNCEDSQIKCVTNENTTDIPTTDFNSPWFQNVATVLDLYDSESSLDISTNHSIASKTCTLENYNVMKSQTNSNDNEQFNFSFSMTGHLKNGGKLKPKKMINDVLYQFTNTCAYDTITEILTHALGNFNHFKEYIDNNKNQLLSVNYKCFASSLIDYYNKGTYGSVYTYRAYLMLTVRDIKPDENNEVDCNTNISELFSTLMGAYDNIEEIIHCRECSITYSANVTTVNIPNVHIVHNKFSNLEDEINVYFTQERLKYCTECKKVTGATTLILGSYLWINTEDAYYKPLYNTSSTKKETFDYYSEVKDIPKEIKITGRTLVLCGVARYTPGRKMGHYIAYCKSIGHFWYEINDSGNKTRLKTEDLPKMKMAGIFYVVNSE</sequence>